<reference evidence="2" key="1">
    <citation type="submission" date="2014-12" db="EMBL/GenBank/DDBJ databases">
        <title>Insight into the proteome of Arion vulgaris.</title>
        <authorList>
            <person name="Aradska J."/>
            <person name="Bulat T."/>
            <person name="Smidak R."/>
            <person name="Sarate P."/>
            <person name="Gangsoo J."/>
            <person name="Sialana F."/>
            <person name="Bilban M."/>
            <person name="Lubec G."/>
        </authorList>
    </citation>
    <scope>NUCLEOTIDE SEQUENCE</scope>
    <source>
        <tissue evidence="2">Skin</tissue>
    </source>
</reference>
<gene>
    <name evidence="2" type="primary">ORF218605</name>
</gene>
<evidence type="ECO:0000313" key="2">
    <source>
        <dbReference type="EMBL" id="CEK98399.1"/>
    </source>
</evidence>
<accession>A0A0B7BYW5</accession>
<sequence>MENTYVENETLKSQISACNEEMESVKVRLEELTSRVTEQDKMREESEITIAKLHDKINKDKEEMLLLKATNEELVLCYEKERKEWNEKFEKMEWDKNML</sequence>
<proteinExistence type="predicted"/>
<feature type="coiled-coil region" evidence="1">
    <location>
        <begin position="8"/>
        <end position="63"/>
    </location>
</feature>
<protein>
    <submittedName>
        <fullName evidence="2">Uncharacterized protein</fullName>
    </submittedName>
</protein>
<dbReference type="EMBL" id="HACG01051528">
    <property type="protein sequence ID" value="CEK98399.1"/>
    <property type="molecule type" value="Transcribed_RNA"/>
</dbReference>
<evidence type="ECO:0000256" key="1">
    <source>
        <dbReference type="SAM" id="Coils"/>
    </source>
</evidence>
<keyword evidence="1" id="KW-0175">Coiled coil</keyword>
<dbReference type="AlphaFoldDB" id="A0A0B7BYW5"/>
<feature type="non-terminal residue" evidence="2">
    <location>
        <position position="99"/>
    </location>
</feature>
<organism evidence="2">
    <name type="scientific">Arion vulgaris</name>
    <dbReference type="NCBI Taxonomy" id="1028688"/>
    <lineage>
        <taxon>Eukaryota</taxon>
        <taxon>Metazoa</taxon>
        <taxon>Spiralia</taxon>
        <taxon>Lophotrochozoa</taxon>
        <taxon>Mollusca</taxon>
        <taxon>Gastropoda</taxon>
        <taxon>Heterobranchia</taxon>
        <taxon>Euthyneura</taxon>
        <taxon>Panpulmonata</taxon>
        <taxon>Eupulmonata</taxon>
        <taxon>Stylommatophora</taxon>
        <taxon>Helicina</taxon>
        <taxon>Arionoidea</taxon>
        <taxon>Arionidae</taxon>
        <taxon>Arion</taxon>
    </lineage>
</organism>
<name>A0A0B7BYW5_9EUPU</name>